<evidence type="ECO:0000313" key="1">
    <source>
        <dbReference type="EMBL" id="KZN48685.1"/>
    </source>
</evidence>
<proteinExistence type="predicted"/>
<protein>
    <submittedName>
        <fullName evidence="1">Uncharacterized protein</fullName>
    </submittedName>
</protein>
<dbReference type="EMBL" id="AUXZ01000090">
    <property type="protein sequence ID" value="KZN48685.1"/>
    <property type="molecule type" value="Genomic_DNA"/>
</dbReference>
<organism evidence="1 2">
    <name type="scientific">Pseudoalteromonas luteoviolacea H33</name>
    <dbReference type="NCBI Taxonomy" id="1365251"/>
    <lineage>
        <taxon>Bacteria</taxon>
        <taxon>Pseudomonadati</taxon>
        <taxon>Pseudomonadota</taxon>
        <taxon>Gammaproteobacteria</taxon>
        <taxon>Alteromonadales</taxon>
        <taxon>Pseudoalteromonadaceae</taxon>
        <taxon>Pseudoalteromonas</taxon>
    </lineage>
</organism>
<dbReference type="PATRIC" id="fig|1365251.3.peg.3651"/>
<sequence length="47" mass="5013">MIKLNKKTVLKVIGGSKSSGPHTTAQTEVVFGSASQCRTCHEPPETK</sequence>
<accession>A0A167DCZ6</accession>
<evidence type="ECO:0000313" key="2">
    <source>
        <dbReference type="Proteomes" id="UP000076503"/>
    </source>
</evidence>
<gene>
    <name evidence="1" type="ORF">N476_20955</name>
</gene>
<dbReference type="Proteomes" id="UP000076503">
    <property type="component" value="Unassembled WGS sequence"/>
</dbReference>
<comment type="caution">
    <text evidence="1">The sequence shown here is derived from an EMBL/GenBank/DDBJ whole genome shotgun (WGS) entry which is preliminary data.</text>
</comment>
<dbReference type="AlphaFoldDB" id="A0A167DCZ6"/>
<reference evidence="1 2" key="1">
    <citation type="submission" date="2013-07" db="EMBL/GenBank/DDBJ databases">
        <title>Comparative Genomic and Metabolomic Analysis of Twelve Strains of Pseudoalteromonas luteoviolacea.</title>
        <authorList>
            <person name="Vynne N.G."/>
            <person name="Mansson M."/>
            <person name="Gram L."/>
        </authorList>
    </citation>
    <scope>NUCLEOTIDE SEQUENCE [LARGE SCALE GENOMIC DNA]</scope>
    <source>
        <strain evidence="1 2">H33</strain>
    </source>
</reference>
<name>A0A167DCZ6_9GAMM</name>